<evidence type="ECO:0000313" key="2">
    <source>
        <dbReference type="Proteomes" id="UP000306409"/>
    </source>
</evidence>
<accession>A0A4U7JF48</accession>
<name>A0A4U7JF48_9FIRM</name>
<reference evidence="1 2" key="1">
    <citation type="submission" date="2020-09" db="EMBL/GenBank/DDBJ databases">
        <title>Characterization and genome sequencing of Ruminiclostridium sp. nov. MA18.</title>
        <authorList>
            <person name="Rettenmaier R."/>
            <person name="Kowollik M.-L."/>
            <person name="Liebl W."/>
            <person name="Zverlov V."/>
        </authorList>
    </citation>
    <scope>NUCLEOTIDE SEQUENCE [LARGE SCALE GENOMIC DNA]</scope>
    <source>
        <strain evidence="1 2">MA18</strain>
    </source>
</reference>
<dbReference type="EMBL" id="CP061336">
    <property type="protein sequence ID" value="QNU67315.1"/>
    <property type="molecule type" value="Genomic_DNA"/>
</dbReference>
<protein>
    <submittedName>
        <fullName evidence="1">Uncharacterized protein</fullName>
    </submittedName>
</protein>
<dbReference type="AlphaFoldDB" id="A0A4U7JF48"/>
<dbReference type="OrthoDB" id="9858445at2"/>
<dbReference type="RefSeq" id="WP_137697658.1">
    <property type="nucleotide sequence ID" value="NZ_CP061336.1"/>
</dbReference>
<sequence length="77" mass="8990">MEIMNQEYLHNLELKTEVQVSEYMLELAKAKARIDAELYYKNSIALRKSNSHISFIYSFLLGTVGICIGFWLSHFTK</sequence>
<keyword evidence="2" id="KW-1185">Reference proteome</keyword>
<proteinExistence type="predicted"/>
<organism evidence="1 2">
    <name type="scientific">Ruminiclostridium herbifermentans</name>
    <dbReference type="NCBI Taxonomy" id="2488810"/>
    <lineage>
        <taxon>Bacteria</taxon>
        <taxon>Bacillati</taxon>
        <taxon>Bacillota</taxon>
        <taxon>Clostridia</taxon>
        <taxon>Eubacteriales</taxon>
        <taxon>Oscillospiraceae</taxon>
        <taxon>Ruminiclostridium</taxon>
    </lineage>
</organism>
<dbReference type="Proteomes" id="UP000306409">
    <property type="component" value="Chromosome"/>
</dbReference>
<dbReference type="KEGG" id="rher:EHE19_001880"/>
<evidence type="ECO:0000313" key="1">
    <source>
        <dbReference type="EMBL" id="QNU67315.1"/>
    </source>
</evidence>
<gene>
    <name evidence="1" type="ORF">EHE19_001880</name>
</gene>